<evidence type="ECO:0000313" key="1">
    <source>
        <dbReference type="EMBL" id="GBP76994.1"/>
    </source>
</evidence>
<dbReference type="EMBL" id="BGZK01001313">
    <property type="protein sequence ID" value="GBP76994.1"/>
    <property type="molecule type" value="Genomic_DNA"/>
</dbReference>
<sequence>MIPKISSTLRKCLWRLLAAGPAPVDPGRMLVALRLCIRTSEDLRELAVAQRWVKYHILTKCGRETPAFAVAFCPVNESSNAPLALSLFHQPDPSLLDNLFTTKRLRQAFPYMSMTNGHGPSLVSGGYVRFVGAILEAALPGGYQFYER</sequence>
<protein>
    <submittedName>
        <fullName evidence="1">Uncharacterized protein</fullName>
    </submittedName>
</protein>
<reference evidence="1 2" key="1">
    <citation type="journal article" date="2019" name="Commun. Biol.">
        <title>The bagworm genome reveals a unique fibroin gene that provides high tensile strength.</title>
        <authorList>
            <person name="Kono N."/>
            <person name="Nakamura H."/>
            <person name="Ohtoshi R."/>
            <person name="Tomita M."/>
            <person name="Numata K."/>
            <person name="Arakawa K."/>
        </authorList>
    </citation>
    <scope>NUCLEOTIDE SEQUENCE [LARGE SCALE GENOMIC DNA]</scope>
</reference>
<organism evidence="1 2">
    <name type="scientific">Eumeta variegata</name>
    <name type="common">Bagworm moth</name>
    <name type="synonym">Eumeta japonica</name>
    <dbReference type="NCBI Taxonomy" id="151549"/>
    <lineage>
        <taxon>Eukaryota</taxon>
        <taxon>Metazoa</taxon>
        <taxon>Ecdysozoa</taxon>
        <taxon>Arthropoda</taxon>
        <taxon>Hexapoda</taxon>
        <taxon>Insecta</taxon>
        <taxon>Pterygota</taxon>
        <taxon>Neoptera</taxon>
        <taxon>Endopterygota</taxon>
        <taxon>Lepidoptera</taxon>
        <taxon>Glossata</taxon>
        <taxon>Ditrysia</taxon>
        <taxon>Tineoidea</taxon>
        <taxon>Psychidae</taxon>
        <taxon>Oiketicinae</taxon>
        <taxon>Eumeta</taxon>
    </lineage>
</organism>
<proteinExistence type="predicted"/>
<accession>A0A4C1YQ28</accession>
<comment type="caution">
    <text evidence="1">The sequence shown here is derived from an EMBL/GenBank/DDBJ whole genome shotgun (WGS) entry which is preliminary data.</text>
</comment>
<dbReference type="AlphaFoldDB" id="A0A4C1YQ28"/>
<keyword evidence="2" id="KW-1185">Reference proteome</keyword>
<dbReference type="Proteomes" id="UP000299102">
    <property type="component" value="Unassembled WGS sequence"/>
</dbReference>
<evidence type="ECO:0000313" key="2">
    <source>
        <dbReference type="Proteomes" id="UP000299102"/>
    </source>
</evidence>
<name>A0A4C1YQ28_EUMVA</name>
<gene>
    <name evidence="1" type="ORF">EVAR_57675_1</name>
</gene>